<dbReference type="RefSeq" id="WP_164710889.1">
    <property type="nucleotide sequence ID" value="NZ_CP031165.1"/>
</dbReference>
<keyword evidence="7" id="KW-1185">Reference proteome</keyword>
<reference evidence="6 7" key="1">
    <citation type="submission" date="2018-09" db="EMBL/GenBank/DDBJ databases">
        <title>Complete genome sequence of Euzebya sp. DY32-46 isolated from seawater of Pacific Ocean.</title>
        <authorList>
            <person name="Xu L."/>
            <person name="Wu Y.-H."/>
            <person name="Xu X.-W."/>
        </authorList>
    </citation>
    <scope>NUCLEOTIDE SEQUENCE [LARGE SCALE GENOMIC DNA]</scope>
    <source>
        <strain evidence="6 7">DY32-46</strain>
    </source>
</reference>
<dbReference type="InterPro" id="IPR008972">
    <property type="entry name" value="Cupredoxin"/>
</dbReference>
<dbReference type="GO" id="GO:0005507">
    <property type="term" value="F:copper ion binding"/>
    <property type="evidence" value="ECO:0007669"/>
    <property type="project" value="InterPro"/>
</dbReference>
<proteinExistence type="predicted"/>
<dbReference type="PANTHER" id="PTHR40469">
    <property type="entry name" value="SECRETED GLYCOSYL HYDROLASE"/>
    <property type="match status" value="1"/>
</dbReference>
<feature type="domain" description="ThuA-like" evidence="5">
    <location>
        <begin position="50"/>
        <end position="291"/>
    </location>
</feature>
<evidence type="ECO:0000256" key="1">
    <source>
        <dbReference type="ARBA" id="ARBA00022723"/>
    </source>
</evidence>
<dbReference type="SUPFAM" id="SSF52317">
    <property type="entry name" value="Class I glutamine amidotransferase-like"/>
    <property type="match status" value="1"/>
</dbReference>
<feature type="chain" id="PRO_5017062757" evidence="3">
    <location>
        <begin position="36"/>
        <end position="402"/>
    </location>
</feature>
<evidence type="ECO:0000256" key="3">
    <source>
        <dbReference type="SAM" id="SignalP"/>
    </source>
</evidence>
<gene>
    <name evidence="6" type="ORF">DVS28_a4429</name>
</gene>
<keyword evidence="2" id="KW-0186">Copper</keyword>
<dbReference type="AlphaFoldDB" id="A0A346Y3P7"/>
<organism evidence="6 7">
    <name type="scientific">Euzebya pacifica</name>
    <dbReference type="NCBI Taxonomy" id="1608957"/>
    <lineage>
        <taxon>Bacteria</taxon>
        <taxon>Bacillati</taxon>
        <taxon>Actinomycetota</taxon>
        <taxon>Nitriliruptoria</taxon>
        <taxon>Euzebyales</taxon>
    </lineage>
</organism>
<feature type="signal peptide" evidence="3">
    <location>
        <begin position="1"/>
        <end position="35"/>
    </location>
</feature>
<dbReference type="EMBL" id="CP031165">
    <property type="protein sequence ID" value="AXV09094.1"/>
    <property type="molecule type" value="Genomic_DNA"/>
</dbReference>
<dbReference type="Pfam" id="PF00127">
    <property type="entry name" value="Copper-bind"/>
    <property type="match status" value="1"/>
</dbReference>
<protein>
    <submittedName>
        <fullName evidence="6">Cytochrome c551/c552</fullName>
    </submittedName>
</protein>
<keyword evidence="1" id="KW-0479">Metal-binding</keyword>
<dbReference type="Proteomes" id="UP000264006">
    <property type="component" value="Chromosome"/>
</dbReference>
<dbReference type="InterPro" id="IPR029062">
    <property type="entry name" value="Class_I_gatase-like"/>
</dbReference>
<evidence type="ECO:0000313" key="6">
    <source>
        <dbReference type="EMBL" id="AXV09094.1"/>
    </source>
</evidence>
<keyword evidence="3" id="KW-0732">Signal</keyword>
<dbReference type="GO" id="GO:0009055">
    <property type="term" value="F:electron transfer activity"/>
    <property type="evidence" value="ECO:0007669"/>
    <property type="project" value="InterPro"/>
</dbReference>
<feature type="domain" description="Blue (type 1) copper" evidence="4">
    <location>
        <begin position="312"/>
        <end position="401"/>
    </location>
</feature>
<dbReference type="Gene3D" id="3.40.50.880">
    <property type="match status" value="1"/>
</dbReference>
<sequence>MPTIPGTILPAARLRVLAGFLAVLLASVVALPATADETVPPEGEPEIPHILMYSGTEGFRHGSIEHSVAVITGLAAETGAFTVTATEDVADFTAETLAETDIVLFANTTGETPFTDAQKTMFEQWVRDGGGFMGIHAAADTNYEWDFYQTMVGAAFDSHPHTGNTFVVAPVDELDEATVQVENASHPINADVEGDSFPLREEYYKWQVNPRGTQDVRVLLSLDETDTYGLGNPPSLGPVISSYDDDQPVEWVKTADGHGTGRVWYTNLGHYDDTYDRADWQARFVNAVAWVHDGVHYPPSSTDEPTTPLVETVVTAPAGSLVFVPNINVVPEGQGLMLVNGDTLDHNIQSRETDANRRPLFRSEFASSGGMASVIGVADLEPGDYEYYCTIHGGMSGTVTVV</sequence>
<dbReference type="PANTHER" id="PTHR40469:SF2">
    <property type="entry name" value="GALACTOSE-BINDING DOMAIN-LIKE SUPERFAMILY PROTEIN"/>
    <property type="match status" value="1"/>
</dbReference>
<dbReference type="Pfam" id="PF06283">
    <property type="entry name" value="ThuA"/>
    <property type="match status" value="1"/>
</dbReference>
<evidence type="ECO:0000256" key="2">
    <source>
        <dbReference type="ARBA" id="ARBA00023008"/>
    </source>
</evidence>
<dbReference type="Gene3D" id="2.60.40.420">
    <property type="entry name" value="Cupredoxins - blue copper proteins"/>
    <property type="match status" value="1"/>
</dbReference>
<dbReference type="InterPro" id="IPR000923">
    <property type="entry name" value="BlueCu_1"/>
</dbReference>
<evidence type="ECO:0000313" key="7">
    <source>
        <dbReference type="Proteomes" id="UP000264006"/>
    </source>
</evidence>
<accession>A0A346Y3P7</accession>
<dbReference type="KEGG" id="euz:DVS28_a4429"/>
<name>A0A346Y3P7_9ACTN</name>
<dbReference type="InterPro" id="IPR029010">
    <property type="entry name" value="ThuA-like"/>
</dbReference>
<evidence type="ECO:0000259" key="5">
    <source>
        <dbReference type="Pfam" id="PF06283"/>
    </source>
</evidence>
<dbReference type="SUPFAM" id="SSF49503">
    <property type="entry name" value="Cupredoxins"/>
    <property type="match status" value="1"/>
</dbReference>
<evidence type="ECO:0000259" key="4">
    <source>
        <dbReference type="Pfam" id="PF00127"/>
    </source>
</evidence>